<organism evidence="11 12">
    <name type="scientific">Actinoallomurus acaciae</name>
    <dbReference type="NCBI Taxonomy" id="502577"/>
    <lineage>
        <taxon>Bacteria</taxon>
        <taxon>Bacillati</taxon>
        <taxon>Actinomycetota</taxon>
        <taxon>Actinomycetes</taxon>
        <taxon>Streptosporangiales</taxon>
        <taxon>Thermomonosporaceae</taxon>
        <taxon>Actinoallomurus</taxon>
    </lineage>
</organism>
<dbReference type="EMBL" id="JBHLZP010000538">
    <property type="protein sequence ID" value="MFB9838575.1"/>
    <property type="molecule type" value="Genomic_DNA"/>
</dbReference>
<dbReference type="InterPro" id="IPR008252">
    <property type="entry name" value="Pept_S15_Xpro"/>
</dbReference>
<keyword evidence="7" id="KW-0720">Serine protease</keyword>
<evidence type="ECO:0000256" key="2">
    <source>
        <dbReference type="ARBA" id="ARBA00010819"/>
    </source>
</evidence>
<name>A0ABV5YU17_9ACTN</name>
<dbReference type="EC" id="3.4.14.11" evidence="3"/>
<dbReference type="SUPFAM" id="SSF53474">
    <property type="entry name" value="alpha/beta-Hydrolases"/>
    <property type="match status" value="1"/>
</dbReference>
<feature type="chain" id="PRO_5045376215" description="Xaa-Pro dipeptidyl-peptidase" evidence="9">
    <location>
        <begin position="26"/>
        <end position="691"/>
    </location>
</feature>
<dbReference type="Gene3D" id="3.40.50.1820">
    <property type="entry name" value="alpha/beta hydrolase"/>
    <property type="match status" value="2"/>
</dbReference>
<sequence>MKNAAILAAATTVLGLGVLATPAVAETVPAAAKAPPASGCATPTFAGGLSQSVFSADSSNWVRGEAWVQTHDDSDHDGKPDRIHIDITRPAETANPACHYKAPVILEDSPYYAGIGPEPFWPVDYELGNPAPPRPPVPPWQPKVTTPIISTIYESTWLPRGFAVVHAESPGTGESTGCPTSGGPNETNAGKAVVDWLNGRVPAFAGPTSNARVSADWTTGNVGMTGTSYNGTLPEAVATTGVKGLKAIVPVSAISDWYDYYRANGMVRAPFTYQGEDLDILANDVYSRADQNICKPVIANLAERQDRTTGDYSSFWNDRNYMKDVHNVRAAVLVAHGNNDFNVMTKNMAQFYGAIKKLGVPHMLYFHQSGHGGAPPDVFMNLWFTRYLFGVHNDVERLPRAWVVREANACPVRQSTAVGDQSNTTTLTVADSRPLTLGLTPNIPVTAADGTVKTVTRDIVGIPDSRHITLSAPVATAAGEKVADGATVALECAARLNPVPYAEWPVPGTAPDRLRFTAGAPGVGGLTGGKGSTGDETLIDDATVTAATSANAASSNARLLYETPVLTRDVHISGTPSVSVRMAFGKAHANLTAVLVDYPPTGPGTILTRGWQDPENRTSDARTQPIKPGRFYSFDVDMQPKDSVVVAGHRIGVMILSSDQEATIRPAPGTRLTMDLAHSSVTLPVNGGVIR</sequence>
<comment type="similarity">
    <text evidence="2">Belongs to the peptidase S15 family.</text>
</comment>
<feature type="domain" description="Xaa-Pro dipeptidyl-peptidase C-terminal" evidence="10">
    <location>
        <begin position="381"/>
        <end position="682"/>
    </location>
</feature>
<dbReference type="PRINTS" id="PR00923">
    <property type="entry name" value="LACTOPTASE"/>
</dbReference>
<dbReference type="InterPro" id="IPR029058">
    <property type="entry name" value="AB_hydrolase_fold"/>
</dbReference>
<evidence type="ECO:0000313" key="12">
    <source>
        <dbReference type="Proteomes" id="UP001589627"/>
    </source>
</evidence>
<comment type="catalytic activity">
    <reaction evidence="1">
        <text>Hydrolyzes Xaa-Pro-|- bonds to release unblocked, N-terminal dipeptides from substrates including Ala-Pro-|-p-nitroanilide and (sequentially) Tyr-Pro-|-Phe-Pro-|-Gly-Pro-|-Ile.</text>
        <dbReference type="EC" id="3.4.14.11"/>
    </reaction>
</comment>
<dbReference type="Proteomes" id="UP001589627">
    <property type="component" value="Unassembled WGS sequence"/>
</dbReference>
<evidence type="ECO:0000256" key="4">
    <source>
        <dbReference type="ARBA" id="ARBA00022438"/>
    </source>
</evidence>
<dbReference type="Pfam" id="PF08530">
    <property type="entry name" value="PepX_C"/>
    <property type="match status" value="1"/>
</dbReference>
<evidence type="ECO:0000256" key="6">
    <source>
        <dbReference type="ARBA" id="ARBA00022801"/>
    </source>
</evidence>
<dbReference type="Gene3D" id="2.60.120.260">
    <property type="entry name" value="Galactose-binding domain-like"/>
    <property type="match status" value="1"/>
</dbReference>
<dbReference type="NCBIfam" id="TIGR00976">
    <property type="entry name" value="CocE_NonD"/>
    <property type="match status" value="1"/>
</dbReference>
<dbReference type="InterPro" id="IPR000383">
    <property type="entry name" value="Xaa-Pro-like_dom"/>
</dbReference>
<dbReference type="RefSeq" id="WP_378211614.1">
    <property type="nucleotide sequence ID" value="NZ_JBHLZP010000538.1"/>
</dbReference>
<feature type="signal peptide" evidence="9">
    <location>
        <begin position="1"/>
        <end position="25"/>
    </location>
</feature>
<evidence type="ECO:0000256" key="7">
    <source>
        <dbReference type="ARBA" id="ARBA00022825"/>
    </source>
</evidence>
<dbReference type="InterPro" id="IPR008979">
    <property type="entry name" value="Galactose-bd-like_sf"/>
</dbReference>
<keyword evidence="9" id="KW-0732">Signal</keyword>
<keyword evidence="12" id="KW-1185">Reference proteome</keyword>
<gene>
    <name evidence="11" type="ORF">ACFFNX_41155</name>
</gene>
<evidence type="ECO:0000256" key="1">
    <source>
        <dbReference type="ARBA" id="ARBA00000123"/>
    </source>
</evidence>
<dbReference type="InterPro" id="IPR005674">
    <property type="entry name" value="CocE/Ser_esterase"/>
</dbReference>
<dbReference type="SMART" id="SM00939">
    <property type="entry name" value="PepX_C"/>
    <property type="match status" value="1"/>
</dbReference>
<evidence type="ECO:0000256" key="3">
    <source>
        <dbReference type="ARBA" id="ARBA00012463"/>
    </source>
</evidence>
<evidence type="ECO:0000256" key="5">
    <source>
        <dbReference type="ARBA" id="ARBA00022670"/>
    </source>
</evidence>
<evidence type="ECO:0000313" key="11">
    <source>
        <dbReference type="EMBL" id="MFB9838575.1"/>
    </source>
</evidence>
<protein>
    <recommendedName>
        <fullName evidence="3">Xaa-Pro dipeptidyl-peptidase</fullName>
        <ecNumber evidence="3">3.4.14.11</ecNumber>
    </recommendedName>
    <alternativeName>
        <fullName evidence="8">X-prolyl-dipeptidyl aminopeptidase</fullName>
    </alternativeName>
</protein>
<evidence type="ECO:0000256" key="8">
    <source>
        <dbReference type="ARBA" id="ARBA00030045"/>
    </source>
</evidence>
<accession>A0ABV5YU17</accession>
<dbReference type="InterPro" id="IPR013736">
    <property type="entry name" value="Xaa-Pro_dipept_C"/>
</dbReference>
<evidence type="ECO:0000256" key="9">
    <source>
        <dbReference type="SAM" id="SignalP"/>
    </source>
</evidence>
<dbReference type="SUPFAM" id="SSF49785">
    <property type="entry name" value="Galactose-binding domain-like"/>
    <property type="match status" value="1"/>
</dbReference>
<keyword evidence="6" id="KW-0378">Hydrolase</keyword>
<dbReference type="Pfam" id="PF02129">
    <property type="entry name" value="Peptidase_S15"/>
    <property type="match status" value="1"/>
</dbReference>
<proteinExistence type="inferred from homology"/>
<evidence type="ECO:0000259" key="10">
    <source>
        <dbReference type="SMART" id="SM00939"/>
    </source>
</evidence>
<comment type="caution">
    <text evidence="11">The sequence shown here is derived from an EMBL/GenBank/DDBJ whole genome shotgun (WGS) entry which is preliminary data.</text>
</comment>
<keyword evidence="5" id="KW-0645">Protease</keyword>
<keyword evidence="4" id="KW-0031">Aminopeptidase</keyword>
<reference evidence="11 12" key="1">
    <citation type="submission" date="2024-09" db="EMBL/GenBank/DDBJ databases">
        <authorList>
            <person name="Sun Q."/>
            <person name="Mori K."/>
        </authorList>
    </citation>
    <scope>NUCLEOTIDE SEQUENCE [LARGE SCALE GENOMIC DNA]</scope>
    <source>
        <strain evidence="11 12">TBRC 0563</strain>
    </source>
</reference>